<name>A0A4R6TSN8_9BACI</name>
<dbReference type="EMBL" id="SNYJ01000020">
    <property type="protein sequence ID" value="TDQ36076.1"/>
    <property type="molecule type" value="Genomic_DNA"/>
</dbReference>
<comment type="caution">
    <text evidence="1">The sequence shown here is derived from an EMBL/GenBank/DDBJ whole genome shotgun (WGS) entry which is preliminary data.</text>
</comment>
<proteinExistence type="predicted"/>
<evidence type="ECO:0000313" key="2">
    <source>
        <dbReference type="Proteomes" id="UP000295632"/>
    </source>
</evidence>
<gene>
    <name evidence="1" type="ORF">EV213_1207</name>
</gene>
<keyword evidence="2" id="KW-1185">Reference proteome</keyword>
<dbReference type="RefSeq" id="WP_133581815.1">
    <property type="nucleotide sequence ID" value="NZ_SNYJ01000020.1"/>
</dbReference>
<protein>
    <submittedName>
        <fullName evidence="1">Uncharacterized protein</fullName>
    </submittedName>
</protein>
<dbReference type="AlphaFoldDB" id="A0A4R6TSN8"/>
<reference evidence="1 2" key="1">
    <citation type="submission" date="2019-03" db="EMBL/GenBank/DDBJ databases">
        <title>Genomic Encyclopedia of Type Strains, Phase IV (KMG-IV): sequencing the most valuable type-strain genomes for metagenomic binning, comparative biology and taxonomic classification.</title>
        <authorList>
            <person name="Goeker M."/>
        </authorList>
    </citation>
    <scope>NUCLEOTIDE SEQUENCE [LARGE SCALE GENOMIC DNA]</scope>
    <source>
        <strain evidence="1 2">DSM 28697</strain>
    </source>
</reference>
<accession>A0A4R6TSN8</accession>
<sequence>MSHRFVKTERQSSEGVVGQLMTRIQTERGISTQTASVLDTKDAYVIEIAVDHDTHAITVSHNAHTISLNAASLKEENQTEHWEKHFYFDDVVPALMEAVYDRKGLMLILPKRYPGKKDILH</sequence>
<evidence type="ECO:0000313" key="1">
    <source>
        <dbReference type="EMBL" id="TDQ36076.1"/>
    </source>
</evidence>
<organism evidence="1 2">
    <name type="scientific">Aureibacillus halotolerans</name>
    <dbReference type="NCBI Taxonomy" id="1508390"/>
    <lineage>
        <taxon>Bacteria</taxon>
        <taxon>Bacillati</taxon>
        <taxon>Bacillota</taxon>
        <taxon>Bacilli</taxon>
        <taxon>Bacillales</taxon>
        <taxon>Bacillaceae</taxon>
        <taxon>Aureibacillus</taxon>
    </lineage>
</organism>
<dbReference type="Proteomes" id="UP000295632">
    <property type="component" value="Unassembled WGS sequence"/>
</dbReference>